<name>A0AAQ0ELQ5_9CHLA</name>
<sequence>MNGVSSIGGGSGPEGVSESHRDEQLDQSEAEEGELEERVSDSAESVIADSSETLLRTTSSEGIAENLQQHISVEESPRQRGFLGRIRDAVASIWKHRILRRSGSDHVGKAAEQYGITQILYASKMPSLTTACRHFRAFGSSCLNAIRNFFAKIFHALRDAYAKNCTRSGLNFCGAGKDSLEVLAATGLLLRMATLHSFEKVGGNYEDRLENNDAPVIDEGRTLVDDTEEHIEALLSTRAQWPQNVMLGFSRGLVKLCATPYYANPFSCLKSIADLEKKDPSADYSQALVLASEIDRLAEYAPTAAKYVLDALRFRTSELLGELISLDLLPPRGEESRVGGFPPVNEQLVVQIFHANIDRLYATFLQDQQAYLRMIEGLVQNFFLIPREEDPSSDGTPNNF</sequence>
<dbReference type="Proteomes" id="UP000825134">
    <property type="component" value="Chromosome"/>
</dbReference>
<dbReference type="EMBL" id="CP063185">
    <property type="protein sequence ID" value="QYC74670.1"/>
    <property type="molecule type" value="Genomic_DNA"/>
</dbReference>
<protein>
    <submittedName>
        <fullName evidence="3">Uncharacterized protein</fullName>
    </submittedName>
</protein>
<keyword evidence="4" id="KW-1185">Reference proteome</keyword>
<feature type="region of interest" description="Disordered" evidence="1">
    <location>
        <begin position="1"/>
        <end position="50"/>
    </location>
</feature>
<evidence type="ECO:0000313" key="2">
    <source>
        <dbReference type="EMBL" id="QHP82949.1"/>
    </source>
</evidence>
<evidence type="ECO:0000313" key="4">
    <source>
        <dbReference type="Proteomes" id="UP000512184"/>
    </source>
</evidence>
<dbReference type="RefSeq" id="WP_080122578.1">
    <property type="nucleotide sequence ID" value="NZ_CP035278.1"/>
</dbReference>
<gene>
    <name evidence="2" type="primary">hypothetical protein</name>
    <name evidence="2" type="ORF">Chls_074</name>
    <name evidence="3" type="ORF">INQ84_01550</name>
</gene>
<feature type="compositionally biased region" description="Gly residues" evidence="1">
    <location>
        <begin position="1"/>
        <end position="13"/>
    </location>
</feature>
<reference evidence="3" key="2">
    <citation type="journal article" date="2021" name="Front. Microbiol.">
        <title>Generation of Tetracycline and Rifamycin Resistant Chlamydia Suis Recombinants.</title>
        <authorList>
            <person name="Marti H."/>
            <person name="Bommana S."/>
            <person name="Read T.D."/>
            <person name="Pesch T."/>
            <person name="Prahauser B."/>
            <person name="Dean D."/>
            <person name="Borel N."/>
        </authorList>
    </citation>
    <scope>NUCLEOTIDE SEQUENCE</scope>
    <source>
        <strain evidence="3">208.1</strain>
    </source>
</reference>
<evidence type="ECO:0000313" key="5">
    <source>
        <dbReference type="Proteomes" id="UP000825134"/>
    </source>
</evidence>
<reference evidence="2 4" key="1">
    <citation type="submission" date="2019-01" db="EMBL/GenBank/DDBJ databases">
        <title>Whole genome sequencing and annotation enables comparative genome analysis that reveals unique features of the Chlamydia suis R19 Genome.</title>
        <authorList>
            <person name="Dimond Z.E."/>
        </authorList>
    </citation>
    <scope>NUCLEOTIDE SEQUENCE [LARGE SCALE GENOMIC DNA]</scope>
    <source>
        <strain evidence="2 4">R19</strain>
    </source>
</reference>
<feature type="compositionally biased region" description="Acidic residues" evidence="1">
    <location>
        <begin position="25"/>
        <end position="35"/>
    </location>
</feature>
<organism evidence="3 5">
    <name type="scientific">Chlamydia suis</name>
    <dbReference type="NCBI Taxonomy" id="83559"/>
    <lineage>
        <taxon>Bacteria</taxon>
        <taxon>Pseudomonadati</taxon>
        <taxon>Chlamydiota</taxon>
        <taxon>Chlamydiia</taxon>
        <taxon>Chlamydiales</taxon>
        <taxon>Chlamydiaceae</taxon>
        <taxon>Chlamydia/Chlamydophila group</taxon>
        <taxon>Chlamydia</taxon>
    </lineage>
</organism>
<dbReference type="EMBL" id="CP035278">
    <property type="protein sequence ID" value="QHP82949.1"/>
    <property type="molecule type" value="Genomic_DNA"/>
</dbReference>
<dbReference type="AlphaFoldDB" id="A0AAQ0ELQ5"/>
<evidence type="ECO:0000313" key="3">
    <source>
        <dbReference type="EMBL" id="QYC74670.1"/>
    </source>
</evidence>
<proteinExistence type="predicted"/>
<evidence type="ECO:0000256" key="1">
    <source>
        <dbReference type="SAM" id="MobiDB-lite"/>
    </source>
</evidence>
<accession>A0AAQ0ELQ5</accession>
<dbReference type="Proteomes" id="UP000512184">
    <property type="component" value="Chromosome"/>
</dbReference>